<evidence type="ECO:0000313" key="7">
    <source>
        <dbReference type="EMBL" id="AYV57224.1"/>
    </source>
</evidence>
<dbReference type="InterPro" id="IPR015424">
    <property type="entry name" value="PyrdxlP-dep_Trfase"/>
</dbReference>
<dbReference type="GO" id="GO:0030170">
    <property type="term" value="F:pyridoxal phosphate binding"/>
    <property type="evidence" value="ECO:0007669"/>
    <property type="project" value="InterPro"/>
</dbReference>
<dbReference type="AlphaFoldDB" id="A0A5F1XYB4"/>
<dbReference type="PANTHER" id="PTHR42885:SF2">
    <property type="entry name" value="HISTIDINOL-PHOSPHATE AMINOTRANSFERASE"/>
    <property type="match status" value="1"/>
</dbReference>
<dbReference type="InterPro" id="IPR015422">
    <property type="entry name" value="PyrdxlP-dep_Trfase_small"/>
</dbReference>
<accession>A0A5F1XYB4</accession>
<dbReference type="SUPFAM" id="SSF53383">
    <property type="entry name" value="PLP-dependent transferases"/>
    <property type="match status" value="1"/>
</dbReference>
<name>A0A5F1XYB4_9LEPT</name>
<dbReference type="PANTHER" id="PTHR42885">
    <property type="entry name" value="HISTIDINOL-PHOSPHATE AMINOTRANSFERASE-RELATED"/>
    <property type="match status" value="1"/>
</dbReference>
<dbReference type="PROSITE" id="PS00599">
    <property type="entry name" value="AA_TRANSFER_CLASS_2"/>
    <property type="match status" value="1"/>
</dbReference>
<dbReference type="InterPro" id="IPR004839">
    <property type="entry name" value="Aminotransferase_I/II_large"/>
</dbReference>
<evidence type="ECO:0000256" key="2">
    <source>
        <dbReference type="ARBA" id="ARBA00022576"/>
    </source>
</evidence>
<evidence type="ECO:0000256" key="4">
    <source>
        <dbReference type="ARBA" id="ARBA00022898"/>
    </source>
</evidence>
<keyword evidence="4 5" id="KW-0663">Pyridoxal phosphate</keyword>
<gene>
    <name evidence="7" type="ORF">EFP84_18040</name>
</gene>
<organism evidence="7 8">
    <name type="scientific">Leptospira kmetyi</name>
    <dbReference type="NCBI Taxonomy" id="408139"/>
    <lineage>
        <taxon>Bacteria</taxon>
        <taxon>Pseudomonadati</taxon>
        <taxon>Spirochaetota</taxon>
        <taxon>Spirochaetia</taxon>
        <taxon>Leptospirales</taxon>
        <taxon>Leptospiraceae</taxon>
        <taxon>Leptospira</taxon>
    </lineage>
</organism>
<dbReference type="KEGG" id="lkm:EFP84_18040"/>
<reference evidence="7 8" key="1">
    <citation type="submission" date="2018-11" db="EMBL/GenBank/DDBJ databases">
        <title>Complete genome sequence of Leptospira kmetyi isolate LS 001/16 from soil sample associated with a leptospirosis patient in Kelantan.</title>
        <authorList>
            <person name="Muhammad Yusoff F."/>
            <person name="Muhammad Yusoff S."/>
            <person name="Ahmad M.N."/>
            <person name="Yusof N.Y."/>
            <person name="Aziah I."/>
        </authorList>
    </citation>
    <scope>NUCLEOTIDE SEQUENCE [LARGE SCALE GENOMIC DNA]</scope>
    <source>
        <strain evidence="7 8">LS 001/16</strain>
    </source>
</reference>
<dbReference type="InterPro" id="IPR001917">
    <property type="entry name" value="Aminotrans_II_pyridoxalP_BS"/>
</dbReference>
<dbReference type="Pfam" id="PF00155">
    <property type="entry name" value="Aminotran_1_2"/>
    <property type="match status" value="1"/>
</dbReference>
<dbReference type="Gene3D" id="3.90.1150.10">
    <property type="entry name" value="Aspartate Aminotransferase, domain 1"/>
    <property type="match status" value="1"/>
</dbReference>
<protein>
    <submittedName>
        <fullName evidence="7">Histidinol-phosphate aminotransferase family protein</fullName>
    </submittedName>
</protein>
<sequence length="364" mass="41143">MSIRPRKSLLNPALTRPSALKSVPRDGKLLWLDKNENLDQTLMLSNHEILMEISSNALATYPEAGETYRKLAEWVGVNADSLLLTPGSDGVIRYVFEVFVEPGDTVVHTSPTFAMYPVYSQMFGANAIQIEYVRKDGKVYLDPDLIIETLKKHKPKLFCLPNPDSPTGTVISPDRLLEILKLCETLGTVFLLDEAYHPFYEWTGVPWTQTFQNLIVARTFAKAWGLAGLRVGYAVGHSETLSLMHKMRPMYEVNTIAVEFLSKALDKEIEMRKSVERIKEGKLFFEEKMKSFGFDVLATEGNFTHVAFGNAGEAIHFALKDKVYYRVAFEQEGLKGYSRFSVAPLETMKQVVQIIEETVKLKSV</sequence>
<evidence type="ECO:0000256" key="5">
    <source>
        <dbReference type="RuleBase" id="RU003693"/>
    </source>
</evidence>
<comment type="similarity">
    <text evidence="5">Belongs to the class-II pyridoxal-phosphate-dependent aminotransferase family.</text>
</comment>
<dbReference type="GO" id="GO:0008483">
    <property type="term" value="F:transaminase activity"/>
    <property type="evidence" value="ECO:0007669"/>
    <property type="project" value="UniProtKB-KW"/>
</dbReference>
<proteinExistence type="inferred from homology"/>
<evidence type="ECO:0000259" key="6">
    <source>
        <dbReference type="Pfam" id="PF00155"/>
    </source>
</evidence>
<evidence type="ECO:0000313" key="8">
    <source>
        <dbReference type="Proteomes" id="UP000276407"/>
    </source>
</evidence>
<keyword evidence="3" id="KW-0808">Transferase</keyword>
<dbReference type="CDD" id="cd00609">
    <property type="entry name" value="AAT_like"/>
    <property type="match status" value="1"/>
</dbReference>
<comment type="cofactor">
    <cofactor evidence="1 5">
        <name>pyridoxal 5'-phosphate</name>
        <dbReference type="ChEBI" id="CHEBI:597326"/>
    </cofactor>
</comment>
<evidence type="ECO:0000256" key="1">
    <source>
        <dbReference type="ARBA" id="ARBA00001933"/>
    </source>
</evidence>
<dbReference type="Proteomes" id="UP000276407">
    <property type="component" value="Chromosome 1"/>
</dbReference>
<evidence type="ECO:0000256" key="3">
    <source>
        <dbReference type="ARBA" id="ARBA00022679"/>
    </source>
</evidence>
<dbReference type="EMBL" id="CP033614">
    <property type="protein sequence ID" value="AYV57224.1"/>
    <property type="molecule type" value="Genomic_DNA"/>
</dbReference>
<feature type="domain" description="Aminotransferase class I/classII large" evidence="6">
    <location>
        <begin position="30"/>
        <end position="354"/>
    </location>
</feature>
<dbReference type="InterPro" id="IPR015421">
    <property type="entry name" value="PyrdxlP-dep_Trfase_major"/>
</dbReference>
<dbReference type="Gene3D" id="3.40.640.10">
    <property type="entry name" value="Type I PLP-dependent aspartate aminotransferase-like (Major domain)"/>
    <property type="match status" value="1"/>
</dbReference>
<keyword evidence="2 7" id="KW-0032">Aminotransferase</keyword>